<keyword evidence="2" id="KW-1185">Reference proteome</keyword>
<name>A0A077ZPQ7_STYLE</name>
<evidence type="ECO:0000313" key="2">
    <source>
        <dbReference type="Proteomes" id="UP000039865"/>
    </source>
</evidence>
<dbReference type="Proteomes" id="UP000039865">
    <property type="component" value="Unassembled WGS sequence"/>
</dbReference>
<accession>A0A077ZPQ7</accession>
<proteinExistence type="predicted"/>
<organism evidence="1 2">
    <name type="scientific">Stylonychia lemnae</name>
    <name type="common">Ciliate</name>
    <dbReference type="NCBI Taxonomy" id="5949"/>
    <lineage>
        <taxon>Eukaryota</taxon>
        <taxon>Sar</taxon>
        <taxon>Alveolata</taxon>
        <taxon>Ciliophora</taxon>
        <taxon>Intramacronucleata</taxon>
        <taxon>Spirotrichea</taxon>
        <taxon>Stichotrichia</taxon>
        <taxon>Sporadotrichida</taxon>
        <taxon>Oxytrichidae</taxon>
        <taxon>Stylonychinae</taxon>
        <taxon>Stylonychia</taxon>
    </lineage>
</organism>
<dbReference type="InParanoid" id="A0A077ZPQ7"/>
<sequence length="633" mass="72951">MIGLFICLSQQQVKRPDRLVKSGINFAYNQNLFDKFNDILNYTAQDLINNPINLQIQHLFNLKIKNDDPNDPQFGYNESLFDWTVQNINLKYFLFDRSASTVSLIEPSQRIKIHVSNFHARITFVSNFTTNQDLLPYTELRDVELRLANVSLTITIRLNTSDAFALNLKVEQIQINAKSSDVNLICPEQGIFMNEVSKFFEDSKDFTLQNINQWLTDVNTLIQNKVDLLMSIISISIMRCRIYEDPYAYVFLGLNKPINQQYSPIIYDNFLSVTHFGTISDFGFDIAENVNYIPLYLNIPSTMQIFVSLQSLNQLYTIINDAHNRTMSYGGDQLTKKLINKIIPNFDQSFPNIISPKVELQARNALSLSIAAGDLYVEDNTFQLVLYNCTDQSQENRQFQEIIRLEVNISVIIISVNMSEGMIFYYKLKNYNFKSATLISSSNPKFNPSMSLVMDNFNNGAKLDVRGMIDAIGLNGTKSDPSKVFGKTYAKFWESFFNNSQVILKHEYFQIQVKLDNFTDYTLFTDMIHGLFKAINSTSNGDYAQDFEQTNQRTLRALQAIGSNTQAFSKYKNHKNTFFKSSLSGNTKLLENSRFYKAEKSYVESITEHASNIYNEISQMKNILYDNLYIYPE</sequence>
<dbReference type="Gene3D" id="3.15.10.10">
    <property type="entry name" value="Bactericidal permeability-increasing protein, domain 1"/>
    <property type="match status" value="1"/>
</dbReference>
<reference evidence="1 2" key="1">
    <citation type="submission" date="2014-06" db="EMBL/GenBank/DDBJ databases">
        <authorList>
            <person name="Swart Estienne"/>
        </authorList>
    </citation>
    <scope>NUCLEOTIDE SEQUENCE [LARGE SCALE GENOMIC DNA]</scope>
    <source>
        <strain evidence="1 2">130c</strain>
    </source>
</reference>
<gene>
    <name evidence="1" type="primary">Contig17570.g18688</name>
    <name evidence="1" type="ORF">STYLEM_388</name>
</gene>
<dbReference type="EMBL" id="CCKQ01000386">
    <property type="protein sequence ID" value="CDW71444.1"/>
    <property type="molecule type" value="Genomic_DNA"/>
</dbReference>
<evidence type="ECO:0000313" key="1">
    <source>
        <dbReference type="EMBL" id="CDW71444.1"/>
    </source>
</evidence>
<protein>
    <submittedName>
        <fullName evidence="1">Uncharacterized protein</fullName>
    </submittedName>
</protein>
<dbReference type="AlphaFoldDB" id="A0A077ZPQ7"/>